<dbReference type="OrthoDB" id="9152093at2"/>
<evidence type="ECO:0000313" key="1">
    <source>
        <dbReference type="EMBL" id="ALV08354.1"/>
    </source>
</evidence>
<name>A0A0U3LPK9_9BURK</name>
<keyword evidence="2" id="KW-1185">Reference proteome</keyword>
<dbReference type="RefSeq" id="WP_147306922.1">
    <property type="nucleotide sequence ID" value="NZ_CP013729.1"/>
</dbReference>
<dbReference type="KEGG" id="rdp:RD2015_3903"/>
<organism evidence="1 2">
    <name type="scientific">Roseateles depolymerans</name>
    <dbReference type="NCBI Taxonomy" id="76731"/>
    <lineage>
        <taxon>Bacteria</taxon>
        <taxon>Pseudomonadati</taxon>
        <taxon>Pseudomonadota</taxon>
        <taxon>Betaproteobacteria</taxon>
        <taxon>Burkholderiales</taxon>
        <taxon>Sphaerotilaceae</taxon>
        <taxon>Roseateles</taxon>
    </lineage>
</organism>
<gene>
    <name evidence="1" type="ORF">RD2015_3903</name>
</gene>
<evidence type="ECO:0000313" key="2">
    <source>
        <dbReference type="Proteomes" id="UP000060699"/>
    </source>
</evidence>
<protein>
    <submittedName>
        <fullName evidence="1">Uncharacterized protein</fullName>
    </submittedName>
</protein>
<accession>A0A0U3LPK9</accession>
<reference evidence="1 2" key="1">
    <citation type="submission" date="2015-12" db="EMBL/GenBank/DDBJ databases">
        <title>Complete genome of Roseateles depolymerans KCTC 42856.</title>
        <authorList>
            <person name="Kim K.M."/>
        </authorList>
    </citation>
    <scope>NUCLEOTIDE SEQUENCE [LARGE SCALE GENOMIC DNA]</scope>
    <source>
        <strain evidence="1 2">KCTC 42856</strain>
    </source>
</reference>
<dbReference type="Proteomes" id="UP000060699">
    <property type="component" value="Chromosome"/>
</dbReference>
<dbReference type="AlphaFoldDB" id="A0A0U3LPK9"/>
<dbReference type="EMBL" id="CP013729">
    <property type="protein sequence ID" value="ALV08354.1"/>
    <property type="molecule type" value="Genomic_DNA"/>
</dbReference>
<sequence length="299" mass="32830">MPAPLHHSPIPARTQDSQHRPWPPTTQAQLTLLALLWALLWVLLWTPLSARAQIPVPVDPPPDMATARKMVYGGPVWQDRRVNDFFGGGSRVTVRATVTEVWRQRYKEQSTDQLMVVYQLTPGPREQFQCQACVPALGAALFAADERGRWQLRARGRLLMEGAPGAGAEDLQMVQLTDDQWALRSRRLDVSAGLETRSERLVVDPGVSPTRDAGPRELRVALNEGFKDKAGPLACGSGAAPQATGLSVLSPGTGPRVEVVLRFNEGPCPRPEPRIVRQRLVLRDGQFVPDDEAASAPQP</sequence>
<proteinExistence type="predicted"/>